<dbReference type="PANTHER" id="PTHR31084:SF0">
    <property type="entry name" value="ALPHA-L-FUCOSIDASE 2"/>
    <property type="match status" value="1"/>
</dbReference>
<dbReference type="PANTHER" id="PTHR31084">
    <property type="entry name" value="ALPHA-L-FUCOSIDASE 2"/>
    <property type="match status" value="1"/>
</dbReference>
<dbReference type="Pfam" id="PF22124">
    <property type="entry name" value="Glyco_hydro_95_cat"/>
    <property type="match status" value="1"/>
</dbReference>
<dbReference type="Gene3D" id="1.50.10.10">
    <property type="match status" value="1"/>
</dbReference>
<dbReference type="InterPro" id="IPR054363">
    <property type="entry name" value="GH95_cat"/>
</dbReference>
<dbReference type="InterPro" id="IPR027414">
    <property type="entry name" value="GH95_N_dom"/>
</dbReference>
<evidence type="ECO:0000259" key="3">
    <source>
        <dbReference type="Pfam" id="PF22124"/>
    </source>
</evidence>
<dbReference type="PIRSF" id="PIRSF007663">
    <property type="entry name" value="UCP007663"/>
    <property type="match status" value="1"/>
</dbReference>
<dbReference type="GO" id="GO:0004560">
    <property type="term" value="F:alpha-L-fucosidase activity"/>
    <property type="evidence" value="ECO:0007669"/>
    <property type="project" value="InterPro"/>
</dbReference>
<dbReference type="Proteomes" id="UP001208131">
    <property type="component" value="Unassembled WGS sequence"/>
</dbReference>
<dbReference type="InterPro" id="IPR049053">
    <property type="entry name" value="AFCA-like_C"/>
</dbReference>
<keyword evidence="5" id="KW-1185">Reference proteome</keyword>
<evidence type="ECO:0000259" key="2">
    <source>
        <dbReference type="Pfam" id="PF21307"/>
    </source>
</evidence>
<gene>
    <name evidence="4" type="ORF">OCV57_07690</name>
</gene>
<protein>
    <submittedName>
        <fullName evidence="4">Glycoside hydrolase family 95 protein</fullName>
    </submittedName>
</protein>
<keyword evidence="4" id="KW-0378">Hydrolase</keyword>
<sequence>MDTSALLWYKTPADDWNKALPLGNGRIGAMVFSQPLEERIQLNEDSVWSGGFRERNNKSALPNLEKVRKLLFEEKINEAEKIIYDAFCGTPVNQRHYMPLGDMNVIHYKESECDFKGRSLDLNTAVCTTEYAINGVDYTREVFISQPDQVLVMHITASEKKAISVRVRIDGRDDYFDDNSPVHDNDILFYGGCGSEDGINFAAYIKVLHKGGKVYPYGSFITCEDCDEVTILLGAQTSYRCEDYKGQAVFDVERAEEKTYAQLKADHIADYKSYYDRANISLCDNSSGNSTLPTDERLALVKEGDPDNKLIEMYHNFGRYLLIAGSREKTLPTNLQGIWNKDMWPAWGCKFTININTEMNYWCAENCNLSELHMPLIDHIEKLRPNGRKTARNMYGCRGFVCHHNTDIWGDTAPQDLWIPGTQWPMGAAWLCLHIWEHYLYVQDREFLSEKYDTLKEAAEFFLDFLIEDKKGRLVTCPSVSPENTYLTASGSKGSICIGPSMDSQIIYELFTAVAEASKILETDGGFRKKVLEARDRLPAPEIGKYGQIMEWAEDYDEVEPGHRHISQLFALYPADIITMRKTPELAKAARATLERRLSHGGGHTGWSRAWIINHWARLFDGEKVYENVIALLSNSTSENMFDMHPPFQIDGNFGGTAGITEALLQSENGEIILLPALPKEWSEGSFKGLCARGGFVIDLEWKDSKITACHIHSRCGKKCRIVCDSVKVHTASSEVQTLYTDGAAEFDTETGKTYTLTF</sequence>
<dbReference type="AlphaFoldDB" id="A0AAE3IGD6"/>
<dbReference type="InterPro" id="IPR008928">
    <property type="entry name" value="6-hairpin_glycosidase_sf"/>
</dbReference>
<evidence type="ECO:0000259" key="1">
    <source>
        <dbReference type="Pfam" id="PF14498"/>
    </source>
</evidence>
<dbReference type="FunFam" id="1.50.10.10:FF:000028">
    <property type="entry name" value="Alpha-L-fucosidase 2"/>
    <property type="match status" value="1"/>
</dbReference>
<feature type="domain" description="Glycosyl hydrolase family 95 N-terminal" evidence="1">
    <location>
        <begin position="7"/>
        <end position="241"/>
    </location>
</feature>
<reference evidence="4 5" key="1">
    <citation type="journal article" date="2021" name="ISME Commun">
        <title>Automated analysis of genomic sequences facilitates high-throughput and comprehensive description of bacteria.</title>
        <authorList>
            <person name="Hitch T.C.A."/>
        </authorList>
    </citation>
    <scope>NUCLEOTIDE SEQUENCE [LARGE SCALE GENOMIC DNA]</scope>
    <source>
        <strain evidence="4 5">Sanger_31</strain>
    </source>
</reference>
<organism evidence="4 5">
    <name type="scientific">Hominimerdicola aceti</name>
    <dbReference type="NCBI Taxonomy" id="2981726"/>
    <lineage>
        <taxon>Bacteria</taxon>
        <taxon>Bacillati</taxon>
        <taxon>Bacillota</taxon>
        <taxon>Clostridia</taxon>
        <taxon>Eubacteriales</taxon>
        <taxon>Oscillospiraceae</taxon>
        <taxon>Hominimerdicola</taxon>
    </lineage>
</organism>
<feature type="domain" description="Glycosyl hydrolase family 95 catalytic" evidence="3">
    <location>
        <begin position="260"/>
        <end position="664"/>
    </location>
</feature>
<name>A0AAE3IGD6_9FIRM</name>
<evidence type="ECO:0000313" key="4">
    <source>
        <dbReference type="EMBL" id="MCU6705803.1"/>
    </source>
</evidence>
<comment type="caution">
    <text evidence="4">The sequence shown here is derived from an EMBL/GenBank/DDBJ whole genome shotgun (WGS) entry which is preliminary data.</text>
</comment>
<dbReference type="EMBL" id="JAOQJZ010000007">
    <property type="protein sequence ID" value="MCU6705803.1"/>
    <property type="molecule type" value="Genomic_DNA"/>
</dbReference>
<dbReference type="Pfam" id="PF14498">
    <property type="entry name" value="Glyco_hyd_65N_2"/>
    <property type="match status" value="1"/>
</dbReference>
<evidence type="ECO:0000313" key="5">
    <source>
        <dbReference type="Proteomes" id="UP001208131"/>
    </source>
</evidence>
<accession>A0AAE3IGD6</accession>
<dbReference type="GO" id="GO:0005975">
    <property type="term" value="P:carbohydrate metabolic process"/>
    <property type="evidence" value="ECO:0007669"/>
    <property type="project" value="InterPro"/>
</dbReference>
<dbReference type="RefSeq" id="WP_267301066.1">
    <property type="nucleotide sequence ID" value="NZ_JAOQJZ010000007.1"/>
</dbReference>
<dbReference type="Pfam" id="PF21307">
    <property type="entry name" value="Glyco_hydro_95_C"/>
    <property type="match status" value="1"/>
</dbReference>
<feature type="domain" description="Alpha fucosidase A-like C-terminal" evidence="2">
    <location>
        <begin position="666"/>
        <end position="757"/>
    </location>
</feature>
<dbReference type="InterPro" id="IPR016518">
    <property type="entry name" value="Alpha-L-fucosidase"/>
</dbReference>
<dbReference type="SUPFAM" id="SSF48208">
    <property type="entry name" value="Six-hairpin glycosidases"/>
    <property type="match status" value="1"/>
</dbReference>
<dbReference type="InterPro" id="IPR012341">
    <property type="entry name" value="6hp_glycosidase-like_sf"/>
</dbReference>
<proteinExistence type="predicted"/>